<dbReference type="InParanoid" id="M1YH40"/>
<comment type="caution">
    <text evidence="1">The sequence shown here is derived from an EMBL/GenBank/DDBJ whole genome shotgun (WGS) entry which is preliminary data.</text>
</comment>
<name>M1YH40_NITG3</name>
<keyword evidence="2" id="KW-1185">Reference proteome</keyword>
<dbReference type="AlphaFoldDB" id="M1YH40"/>
<evidence type="ECO:0000313" key="1">
    <source>
        <dbReference type="EMBL" id="CCQ89764.1"/>
    </source>
</evidence>
<accession>M1YH40</accession>
<protein>
    <submittedName>
        <fullName evidence="1">Uncharacterized protein</fullName>
    </submittedName>
</protein>
<evidence type="ECO:0000313" key="2">
    <source>
        <dbReference type="Proteomes" id="UP000011704"/>
    </source>
</evidence>
<dbReference type="Proteomes" id="UP000011704">
    <property type="component" value="Unassembled WGS sequence"/>
</dbReference>
<reference evidence="1 2" key="1">
    <citation type="journal article" date="2013" name="Front. Microbiol.">
        <title>The genome of Nitrospina gracilis illuminates the metabolism and evolution of the major marine nitrite oxidizer.</title>
        <authorList>
            <person name="Luecker S."/>
            <person name="Nowka B."/>
            <person name="Rattei T."/>
            <person name="Spieck E."/>
            <person name="and Daims H."/>
        </authorList>
    </citation>
    <scope>NUCLEOTIDE SEQUENCE [LARGE SCALE GENOMIC DNA]</scope>
    <source>
        <strain evidence="1 2">3/211</strain>
    </source>
</reference>
<organism evidence="1 2">
    <name type="scientific">Nitrospina gracilis (strain 3/211)</name>
    <dbReference type="NCBI Taxonomy" id="1266370"/>
    <lineage>
        <taxon>Bacteria</taxon>
        <taxon>Pseudomonadati</taxon>
        <taxon>Nitrospinota/Tectimicrobiota group</taxon>
        <taxon>Nitrospinota</taxon>
        <taxon>Nitrospinia</taxon>
        <taxon>Nitrospinales</taxon>
        <taxon>Nitrospinaceae</taxon>
        <taxon>Nitrospina</taxon>
    </lineage>
</organism>
<dbReference type="HOGENOM" id="CLU_3170756_0_0_0"/>
<gene>
    <name evidence="1" type="ORF">NITGR_170021</name>
</gene>
<dbReference type="EMBL" id="CAQJ01000019">
    <property type="protein sequence ID" value="CCQ89764.1"/>
    <property type="molecule type" value="Genomic_DNA"/>
</dbReference>
<proteinExistence type="predicted"/>
<sequence length="47" mass="5076">MAAVLAFHTYGLVESNFFDSEVAMLTYFMMGLSLAHPTPAGDGEYTA</sequence>